<feature type="compositionally biased region" description="Polar residues" evidence="1">
    <location>
        <begin position="144"/>
        <end position="158"/>
    </location>
</feature>
<dbReference type="AlphaFoldDB" id="A0A7J6SFX3"/>
<feature type="compositionally biased region" description="Basic and acidic residues" evidence="1">
    <location>
        <begin position="109"/>
        <end position="119"/>
    </location>
</feature>
<proteinExistence type="predicted"/>
<protein>
    <submittedName>
        <fullName evidence="2">Uncharacterized protein</fullName>
    </submittedName>
</protein>
<accession>A0A7J6SFX3</accession>
<feature type="region of interest" description="Disordered" evidence="1">
    <location>
        <begin position="94"/>
        <end position="158"/>
    </location>
</feature>
<name>A0A7J6SFX3_PEROL</name>
<sequence>MAFPPPGGMAPSLFPAPHQWGMDFNVMSAITGELRRLPPIPEESALSSSRSASQTLVDWAERTLAPEWKDLEDECWSTDCSGGDLWEDPRVAPQELRKNGGPLTIVRTHPRDRGDRSRSIGEAAPSGPTRIFQEQVPDHGMMPPSSTLASSIVPSVIS</sequence>
<comment type="caution">
    <text evidence="2">The sequence shown here is derived from an EMBL/GenBank/DDBJ whole genome shotgun (WGS) entry which is preliminary data.</text>
</comment>
<reference evidence="2 3" key="1">
    <citation type="submission" date="2020-04" db="EMBL/GenBank/DDBJ databases">
        <title>Perkinsus olseni comparative genomics.</title>
        <authorList>
            <person name="Bogema D.R."/>
        </authorList>
    </citation>
    <scope>NUCLEOTIDE SEQUENCE [LARGE SCALE GENOMIC DNA]</scope>
    <source>
        <strain evidence="2">ATCC PRA-205</strain>
    </source>
</reference>
<evidence type="ECO:0000313" key="3">
    <source>
        <dbReference type="Proteomes" id="UP000574390"/>
    </source>
</evidence>
<gene>
    <name evidence="2" type="ORF">FOZ62_017706</name>
</gene>
<dbReference type="Proteomes" id="UP000574390">
    <property type="component" value="Unassembled WGS sequence"/>
</dbReference>
<evidence type="ECO:0000256" key="1">
    <source>
        <dbReference type="SAM" id="MobiDB-lite"/>
    </source>
</evidence>
<organism evidence="2 3">
    <name type="scientific">Perkinsus olseni</name>
    <name type="common">Perkinsus atlanticus</name>
    <dbReference type="NCBI Taxonomy" id="32597"/>
    <lineage>
        <taxon>Eukaryota</taxon>
        <taxon>Sar</taxon>
        <taxon>Alveolata</taxon>
        <taxon>Perkinsozoa</taxon>
        <taxon>Perkinsea</taxon>
        <taxon>Perkinsida</taxon>
        <taxon>Perkinsidae</taxon>
        <taxon>Perkinsus</taxon>
    </lineage>
</organism>
<evidence type="ECO:0000313" key="2">
    <source>
        <dbReference type="EMBL" id="KAF4731462.1"/>
    </source>
</evidence>
<dbReference type="EMBL" id="JABANM010015189">
    <property type="protein sequence ID" value="KAF4731462.1"/>
    <property type="molecule type" value="Genomic_DNA"/>
</dbReference>